<dbReference type="NCBIfam" id="TIGR01891">
    <property type="entry name" value="amidohydrolases"/>
    <property type="match status" value="1"/>
</dbReference>
<protein>
    <submittedName>
        <fullName evidence="4">Putative hydrolase YxeP</fullName>
        <ecNumber evidence="4">3.-.-.-</ecNumber>
    </submittedName>
</protein>
<comment type="cofactor">
    <cofactor evidence="2">
        <name>Mn(2+)</name>
        <dbReference type="ChEBI" id="CHEBI:29035"/>
    </cofactor>
    <text evidence="2">The Mn(2+) ion enhances activity.</text>
</comment>
<dbReference type="PANTHER" id="PTHR11014:SF63">
    <property type="entry name" value="METALLOPEPTIDASE, PUTATIVE (AFU_ORTHOLOGUE AFUA_6G09600)-RELATED"/>
    <property type="match status" value="1"/>
</dbReference>
<dbReference type="PANTHER" id="PTHR11014">
    <property type="entry name" value="PEPTIDASE M20 FAMILY MEMBER"/>
    <property type="match status" value="1"/>
</dbReference>
<name>A0A518HBK9_9BACT</name>
<keyword evidence="1 4" id="KW-0378">Hydrolase</keyword>
<evidence type="ECO:0000313" key="4">
    <source>
        <dbReference type="EMBL" id="QDV38243.1"/>
    </source>
</evidence>
<dbReference type="SUPFAM" id="SSF55031">
    <property type="entry name" value="Bacterial exopeptidase dimerisation domain"/>
    <property type="match status" value="1"/>
</dbReference>
<proteinExistence type="predicted"/>
<dbReference type="Gene3D" id="3.30.70.360">
    <property type="match status" value="1"/>
</dbReference>
<dbReference type="KEGG" id="tpla:ElP_61940"/>
<dbReference type="Pfam" id="PF01546">
    <property type="entry name" value="Peptidase_M20"/>
    <property type="match status" value="1"/>
</dbReference>
<keyword evidence="5" id="KW-1185">Reference proteome</keyword>
<keyword evidence="2" id="KW-0479">Metal-binding</keyword>
<keyword evidence="2" id="KW-0464">Manganese</keyword>
<dbReference type="InterPro" id="IPR036264">
    <property type="entry name" value="Bact_exopeptidase_dim_dom"/>
</dbReference>
<dbReference type="InterPro" id="IPR011650">
    <property type="entry name" value="Peptidase_M20_dimer"/>
</dbReference>
<dbReference type="Proteomes" id="UP000317835">
    <property type="component" value="Chromosome"/>
</dbReference>
<dbReference type="GO" id="GO:0050118">
    <property type="term" value="F:N-acetyldiaminopimelate deacetylase activity"/>
    <property type="evidence" value="ECO:0007669"/>
    <property type="project" value="UniProtKB-ARBA"/>
</dbReference>
<dbReference type="RefSeq" id="WP_231749318.1">
    <property type="nucleotide sequence ID" value="NZ_CP036426.1"/>
</dbReference>
<dbReference type="FunFam" id="3.30.70.360:FF:000001">
    <property type="entry name" value="N-acetyldiaminopimelate deacetylase"/>
    <property type="match status" value="1"/>
</dbReference>
<dbReference type="InterPro" id="IPR002933">
    <property type="entry name" value="Peptidase_M20"/>
</dbReference>
<dbReference type="GO" id="GO:0019877">
    <property type="term" value="P:diaminopimelate biosynthetic process"/>
    <property type="evidence" value="ECO:0007669"/>
    <property type="project" value="UniProtKB-ARBA"/>
</dbReference>
<dbReference type="GO" id="GO:0046872">
    <property type="term" value="F:metal ion binding"/>
    <property type="evidence" value="ECO:0007669"/>
    <property type="project" value="UniProtKB-KW"/>
</dbReference>
<feature type="binding site" evidence="2">
    <location>
        <position position="112"/>
    </location>
    <ligand>
        <name>Mn(2+)</name>
        <dbReference type="ChEBI" id="CHEBI:29035"/>
        <label>2</label>
    </ligand>
</feature>
<evidence type="ECO:0000313" key="5">
    <source>
        <dbReference type="Proteomes" id="UP000317835"/>
    </source>
</evidence>
<feature type="binding site" evidence="2">
    <location>
        <position position="148"/>
    </location>
    <ligand>
        <name>Mn(2+)</name>
        <dbReference type="ChEBI" id="CHEBI:29035"/>
        <label>2</label>
    </ligand>
</feature>
<organism evidence="4 5">
    <name type="scientific">Tautonia plasticadhaerens</name>
    <dbReference type="NCBI Taxonomy" id="2527974"/>
    <lineage>
        <taxon>Bacteria</taxon>
        <taxon>Pseudomonadati</taxon>
        <taxon>Planctomycetota</taxon>
        <taxon>Planctomycetia</taxon>
        <taxon>Isosphaerales</taxon>
        <taxon>Isosphaeraceae</taxon>
        <taxon>Tautonia</taxon>
    </lineage>
</organism>
<feature type="binding site" evidence="2">
    <location>
        <position position="370"/>
    </location>
    <ligand>
        <name>Mn(2+)</name>
        <dbReference type="ChEBI" id="CHEBI:29035"/>
        <label>2</label>
    </ligand>
</feature>
<dbReference type="Gene3D" id="3.40.630.10">
    <property type="entry name" value="Zn peptidases"/>
    <property type="match status" value="1"/>
</dbReference>
<evidence type="ECO:0000256" key="2">
    <source>
        <dbReference type="PIRSR" id="PIRSR005962-1"/>
    </source>
</evidence>
<dbReference type="PIRSF" id="PIRSF005962">
    <property type="entry name" value="Pept_M20D_amidohydro"/>
    <property type="match status" value="1"/>
</dbReference>
<dbReference type="Pfam" id="PF07687">
    <property type="entry name" value="M20_dimer"/>
    <property type="match status" value="1"/>
</dbReference>
<evidence type="ECO:0000256" key="1">
    <source>
        <dbReference type="ARBA" id="ARBA00022801"/>
    </source>
</evidence>
<dbReference type="InterPro" id="IPR017439">
    <property type="entry name" value="Amidohydrolase"/>
</dbReference>
<evidence type="ECO:0000259" key="3">
    <source>
        <dbReference type="Pfam" id="PF07687"/>
    </source>
</evidence>
<dbReference type="AlphaFoldDB" id="A0A518HBK9"/>
<dbReference type="EMBL" id="CP036426">
    <property type="protein sequence ID" value="QDV38243.1"/>
    <property type="molecule type" value="Genomic_DNA"/>
</dbReference>
<feature type="binding site" evidence="2">
    <location>
        <position position="110"/>
    </location>
    <ligand>
        <name>Mn(2+)</name>
        <dbReference type="ChEBI" id="CHEBI:29035"/>
        <label>2</label>
    </ligand>
</feature>
<feature type="binding site" evidence="2">
    <location>
        <position position="172"/>
    </location>
    <ligand>
        <name>Mn(2+)</name>
        <dbReference type="ChEBI" id="CHEBI:29035"/>
        <label>2</label>
    </ligand>
</feature>
<dbReference type="SUPFAM" id="SSF53187">
    <property type="entry name" value="Zn-dependent exopeptidases"/>
    <property type="match status" value="1"/>
</dbReference>
<gene>
    <name evidence="4" type="primary">yxeP_2</name>
    <name evidence="4" type="ORF">ElP_61940</name>
</gene>
<sequence length="403" mass="42438">MMVKTFTEALDACIDEMAEFLRSVRRHLHANPEPSLEEFRTTQDLAGHLADAGVPFRVVPSGRGIVAGPDRGLDGLPRVALRADIDALRMQDAKLAVPYRSVRDGVMHACGHDAHATMALGATLALHRCRDHLPGPIPWRAIFQPAEETGDGAIEMIRAGAMEGVSAIVALHVDPELEVGRVAQRAGVLTADCRDLRIVVRGRGGHAARPHQAIDPVAAAVQFVSGIYQVVPRSVDVREPVVVSISSIHAGEANNVIPDQAVMEGTLRSLGQAARERACAAIQATARGVSAATGAEIQVEFLQGVDPVINDPVVNAAMAQAAFDVVGPDRVGSIPHPSLGGEDFAAYLRLAPGAMMRLGVAGASGWPSLHSPRFDIDERALVLGARILARSVVLLSEGGPGDA</sequence>
<accession>A0A518HBK9</accession>
<dbReference type="EC" id="3.-.-.-" evidence="4"/>
<feature type="domain" description="Peptidase M20 dimerisation" evidence="3">
    <location>
        <begin position="196"/>
        <end position="287"/>
    </location>
</feature>
<reference evidence="4 5" key="1">
    <citation type="submission" date="2019-02" db="EMBL/GenBank/DDBJ databases">
        <title>Deep-cultivation of Planctomycetes and their phenomic and genomic characterization uncovers novel biology.</title>
        <authorList>
            <person name="Wiegand S."/>
            <person name="Jogler M."/>
            <person name="Boedeker C."/>
            <person name="Pinto D."/>
            <person name="Vollmers J."/>
            <person name="Rivas-Marin E."/>
            <person name="Kohn T."/>
            <person name="Peeters S.H."/>
            <person name="Heuer A."/>
            <person name="Rast P."/>
            <person name="Oberbeckmann S."/>
            <person name="Bunk B."/>
            <person name="Jeske O."/>
            <person name="Meyerdierks A."/>
            <person name="Storesund J.E."/>
            <person name="Kallscheuer N."/>
            <person name="Luecker S."/>
            <person name="Lage O.M."/>
            <person name="Pohl T."/>
            <person name="Merkel B.J."/>
            <person name="Hornburger P."/>
            <person name="Mueller R.-W."/>
            <person name="Bruemmer F."/>
            <person name="Labrenz M."/>
            <person name="Spormann A.M."/>
            <person name="Op den Camp H."/>
            <person name="Overmann J."/>
            <person name="Amann R."/>
            <person name="Jetten M.S.M."/>
            <person name="Mascher T."/>
            <person name="Medema M.H."/>
            <person name="Devos D.P."/>
            <person name="Kaster A.-K."/>
            <person name="Ovreas L."/>
            <person name="Rohde M."/>
            <person name="Galperin M.Y."/>
            <person name="Jogler C."/>
        </authorList>
    </citation>
    <scope>NUCLEOTIDE SEQUENCE [LARGE SCALE GENOMIC DNA]</scope>
    <source>
        <strain evidence="4 5">ElP</strain>
    </source>
</reference>